<dbReference type="Pfam" id="PF20765">
    <property type="entry name" value="Phage_tail_terminator_8"/>
    <property type="match status" value="1"/>
</dbReference>
<dbReference type="InterPro" id="IPR049254">
    <property type="entry name" value="Phage_tail_terminator"/>
</dbReference>
<sequence length="151" mass="17786">MIFTLENIINSLAGVLTAQYPDYPVYASPNQQGTDHPCFFIFFMPSKIEKHMNDRFLRDLGVDIVFVQQRNIVNGNAEIQAIAEYLDETLELFDYVDSSGWTAKIRTFERQWQTEDDEMHYQFHIRQRVSVPRNNELMQIMEENNASIKEN</sequence>
<evidence type="ECO:0008006" key="3">
    <source>
        <dbReference type="Google" id="ProtNLM"/>
    </source>
</evidence>
<dbReference type="AlphaFoldDB" id="A0AAW5BIC6"/>
<evidence type="ECO:0000313" key="1">
    <source>
        <dbReference type="EMBL" id="MCG4744050.1"/>
    </source>
</evidence>
<protein>
    <recommendedName>
        <fullName evidence="3">DUF3168 domain-containing protein</fullName>
    </recommendedName>
</protein>
<comment type="caution">
    <text evidence="1">The sequence shown here is derived from an EMBL/GenBank/DDBJ whole genome shotgun (WGS) entry which is preliminary data.</text>
</comment>
<dbReference type="RefSeq" id="WP_238053354.1">
    <property type="nucleotide sequence ID" value="NZ_JAKNGE010000001.1"/>
</dbReference>
<accession>A0AAW5BIC6</accession>
<proteinExistence type="predicted"/>
<organism evidence="1 2">
    <name type="scientific">Enterocloster aldenensis</name>
    <dbReference type="NCBI Taxonomy" id="358742"/>
    <lineage>
        <taxon>Bacteria</taxon>
        <taxon>Bacillati</taxon>
        <taxon>Bacillota</taxon>
        <taxon>Clostridia</taxon>
        <taxon>Lachnospirales</taxon>
        <taxon>Lachnospiraceae</taxon>
        <taxon>Enterocloster</taxon>
    </lineage>
</organism>
<gene>
    <name evidence="1" type="ORF">L0N08_01330</name>
</gene>
<reference evidence="1" key="1">
    <citation type="submission" date="2022-01" db="EMBL/GenBank/DDBJ databases">
        <title>Collection of gut derived symbiotic bacterial strains cultured from healthy donors.</title>
        <authorList>
            <person name="Lin H."/>
            <person name="Kohout C."/>
            <person name="Waligurski E."/>
            <person name="Pamer E.G."/>
        </authorList>
    </citation>
    <scope>NUCLEOTIDE SEQUENCE</scope>
    <source>
        <strain evidence="1">DFI.6.55</strain>
    </source>
</reference>
<dbReference type="EMBL" id="JAKNGE010000001">
    <property type="protein sequence ID" value="MCG4744050.1"/>
    <property type="molecule type" value="Genomic_DNA"/>
</dbReference>
<evidence type="ECO:0000313" key="2">
    <source>
        <dbReference type="Proteomes" id="UP001299608"/>
    </source>
</evidence>
<name>A0AAW5BIC6_9FIRM</name>
<dbReference type="Proteomes" id="UP001299608">
    <property type="component" value="Unassembled WGS sequence"/>
</dbReference>